<keyword evidence="8" id="KW-0732">Signal</keyword>
<sequence>MLANVKALTFVSIALCLPVVTTSAVKTPTKKAKTACDVATQLRQMADEARDKITSTQQAVKAMLTTASKLDVIANGGKKTAAWPAAYLRAIYIQKAAEANDKLAANAPAVLRGIEALSRIAGSQEAISRLSQLQLQDLNIATATTHATDGTKGQLKPKLEPAVNPHCIAADGTREKDSSDESHDTQHKNAITILTVKATPAGEALGTYLTICGSNSNAGRPPDTANCNSGQATNIGVKGGTVFKATPKVLHTTAANSAEAYGDGGNDESTPNKATIKAELALVLEMLHAAQRLGTITAPAAIESAFDATYAGHAIAKALGGHEATAERKNLKEKVKHTTEELFGKESNSIKTKIPQLLSTFQPSKAAGSDGAKSLDSINAPEELSKAATYYTIKNFIDEEEQKKKSLTSPSCPTKTENKADPAKTTDECKKHTTEKPCKGEKGCDFDGTKEPKCFPKEKVSTTSTGRNSIVIKTLPLLAVLLLA</sequence>
<evidence type="ECO:0000256" key="7">
    <source>
        <dbReference type="SAM" id="MobiDB-lite"/>
    </source>
</evidence>
<feature type="region of interest" description="Disordered" evidence="7">
    <location>
        <begin position="402"/>
        <end position="443"/>
    </location>
</feature>
<dbReference type="GO" id="GO:0005886">
    <property type="term" value="C:plasma membrane"/>
    <property type="evidence" value="ECO:0007669"/>
    <property type="project" value="UniProtKB-SubCell"/>
</dbReference>
<comment type="subcellular location">
    <subcellularLocation>
        <location evidence="1">Cell membrane</location>
        <topology evidence="1">Lipid-anchor</topology>
        <topology evidence="1">GPI-anchor</topology>
    </subcellularLocation>
</comment>
<dbReference type="AlphaFoldDB" id="M4T234"/>
<evidence type="ECO:0000256" key="6">
    <source>
        <dbReference type="ARBA" id="ARBA00023288"/>
    </source>
</evidence>
<keyword evidence="6" id="KW-0449">Lipoprotein</keyword>
<keyword evidence="3" id="KW-0336">GPI-anchor</keyword>
<reference evidence="10" key="2">
    <citation type="journal article" date="2014" name="Mol. Biochem. Parasitol.">
        <title>Capturing the variant surface glycoprotein repertoire (the VSGnome) of Trypanosoma brucei Lister 427.</title>
        <authorList>
            <person name="Cross G.A."/>
            <person name="Kim H.S."/>
            <person name="Wickstead B."/>
        </authorList>
    </citation>
    <scope>NUCLEOTIDE SEQUENCE</scope>
    <source>
        <strain evidence="10">Lister 427</strain>
    </source>
</reference>
<proteinExistence type="predicted"/>
<dbReference type="InterPro" id="IPR001812">
    <property type="entry name" value="Trypano_VSG_A_N_dom"/>
</dbReference>
<feature type="compositionally biased region" description="Basic and acidic residues" evidence="7">
    <location>
        <begin position="416"/>
        <end position="443"/>
    </location>
</feature>
<keyword evidence="5" id="KW-0325">Glycoprotein</keyword>
<evidence type="ECO:0000256" key="8">
    <source>
        <dbReference type="SAM" id="SignalP"/>
    </source>
</evidence>
<evidence type="ECO:0000256" key="3">
    <source>
        <dbReference type="ARBA" id="ARBA00022622"/>
    </source>
</evidence>
<name>M4T234_9TRYP</name>
<evidence type="ECO:0000256" key="2">
    <source>
        <dbReference type="ARBA" id="ARBA00022475"/>
    </source>
</evidence>
<dbReference type="Pfam" id="PF00913">
    <property type="entry name" value="Trypan_glycop"/>
    <property type="match status" value="1"/>
</dbReference>
<keyword evidence="2" id="KW-1003">Cell membrane</keyword>
<dbReference type="SUPFAM" id="SSF58087">
    <property type="entry name" value="Variant surface glycoprotein (N-terminal domain)"/>
    <property type="match status" value="1"/>
</dbReference>
<dbReference type="VEuPathDB" id="TriTrypDB:Tb427_000129000"/>
<dbReference type="EMBL" id="KC613731">
    <property type="protein sequence ID" value="AGH61162.1"/>
    <property type="molecule type" value="Genomic_DNA"/>
</dbReference>
<feature type="chain" id="PRO_5004058798" evidence="8">
    <location>
        <begin position="25"/>
        <end position="484"/>
    </location>
</feature>
<keyword evidence="4" id="KW-0472">Membrane</keyword>
<evidence type="ECO:0000256" key="1">
    <source>
        <dbReference type="ARBA" id="ARBA00004609"/>
    </source>
</evidence>
<evidence type="ECO:0000313" key="10">
    <source>
        <dbReference type="EMBL" id="AGH61162.1"/>
    </source>
</evidence>
<reference evidence="10" key="1">
    <citation type="submission" date="2013-02" db="EMBL/GenBank/DDBJ databases">
        <authorList>
            <person name="Cross G.A.M."/>
            <person name="Kim H.-S."/>
            <person name="Wickstead B."/>
        </authorList>
    </citation>
    <scope>NUCLEOTIDE SEQUENCE</scope>
    <source>
        <strain evidence="10">Lister 427</strain>
    </source>
</reference>
<evidence type="ECO:0000256" key="4">
    <source>
        <dbReference type="ARBA" id="ARBA00023136"/>
    </source>
</evidence>
<dbReference type="GO" id="GO:0042783">
    <property type="term" value="P:symbiont-mediated evasion of host immune response"/>
    <property type="evidence" value="ECO:0007669"/>
    <property type="project" value="InterPro"/>
</dbReference>
<organism evidence="10">
    <name type="scientific">Trypanosoma brucei</name>
    <dbReference type="NCBI Taxonomy" id="5691"/>
    <lineage>
        <taxon>Eukaryota</taxon>
        <taxon>Discoba</taxon>
        <taxon>Euglenozoa</taxon>
        <taxon>Kinetoplastea</taxon>
        <taxon>Metakinetoplastina</taxon>
        <taxon>Trypanosomatida</taxon>
        <taxon>Trypanosomatidae</taxon>
        <taxon>Trypanosoma</taxon>
    </lineage>
</organism>
<dbReference type="GO" id="GO:0098552">
    <property type="term" value="C:side of membrane"/>
    <property type="evidence" value="ECO:0007669"/>
    <property type="project" value="UniProtKB-KW"/>
</dbReference>
<evidence type="ECO:0000256" key="5">
    <source>
        <dbReference type="ARBA" id="ARBA00023180"/>
    </source>
</evidence>
<accession>M4T234</accession>
<feature type="domain" description="Trypanosome variant surface glycoprotein A-type N-terminal" evidence="9">
    <location>
        <begin position="13"/>
        <end position="392"/>
    </location>
</feature>
<dbReference type="VEuPathDB" id="TriTrypDB:Tb927.11.20240"/>
<protein>
    <submittedName>
        <fullName evidence="10">Variant surface glycoprotein 604</fullName>
    </submittedName>
</protein>
<evidence type="ECO:0000259" key="9">
    <source>
        <dbReference type="Pfam" id="PF00913"/>
    </source>
</evidence>
<feature type="signal peptide" evidence="8">
    <location>
        <begin position="1"/>
        <end position="24"/>
    </location>
</feature>